<evidence type="ECO:0000313" key="2">
    <source>
        <dbReference type="Proteomes" id="UP000002039"/>
    </source>
</evidence>
<dbReference type="EMBL" id="EQ999980">
    <property type="protein sequence ID" value="OAT02375.1"/>
    <property type="molecule type" value="Genomic_DNA"/>
</dbReference>
<sequence>MSDQRLSRICKKLLMRRLTAKKRTALLEARDWPGRCRELTAGLKIEYSDRAERNEGMIMGGGAPASSAGKK</sequence>
<protein>
    <submittedName>
        <fullName evidence="1">Uncharacterized protein</fullName>
    </submittedName>
</protein>
<dbReference type="RefSeq" id="XP_045282102.1">
    <property type="nucleotide sequence ID" value="XM_045426621.1"/>
</dbReference>
<gene>
    <name evidence="1" type="ORF">BDCG_17509</name>
</gene>
<keyword evidence="2" id="KW-1185">Reference proteome</keyword>
<dbReference type="GeneID" id="69032401"/>
<name>A0ABX2VZ06_AJEDR</name>
<evidence type="ECO:0000313" key="1">
    <source>
        <dbReference type="EMBL" id="OAT02375.1"/>
    </source>
</evidence>
<dbReference type="Proteomes" id="UP000002039">
    <property type="component" value="Unassembled WGS sequence"/>
</dbReference>
<proteinExistence type="predicted"/>
<accession>A0ABX2VZ06</accession>
<reference evidence="2" key="1">
    <citation type="journal article" date="2015" name="PLoS Genet.">
        <title>The dynamic genome and transcriptome of the human fungal pathogen Blastomyces and close relative Emmonsia.</title>
        <authorList>
            <person name="Munoz J.F."/>
            <person name="Gauthier G.M."/>
            <person name="Desjardins C.A."/>
            <person name="Gallo J.E."/>
            <person name="Holder J."/>
            <person name="Sullivan T.D."/>
            <person name="Marty A.J."/>
            <person name="Carmen J.C."/>
            <person name="Chen Z."/>
            <person name="Ding L."/>
            <person name="Gujja S."/>
            <person name="Magrini V."/>
            <person name="Misas E."/>
            <person name="Mitreva M."/>
            <person name="Priest M."/>
            <person name="Saif S."/>
            <person name="Whiston E.A."/>
            <person name="Young S."/>
            <person name="Zeng Q."/>
            <person name="Goldman W.E."/>
            <person name="Mardis E.R."/>
            <person name="Taylor J.W."/>
            <person name="McEwen J.G."/>
            <person name="Clay O.K."/>
            <person name="Klein B.S."/>
            <person name="Cuomo C.A."/>
        </authorList>
    </citation>
    <scope>NUCLEOTIDE SEQUENCE [LARGE SCALE GENOMIC DNA]</scope>
    <source>
        <strain evidence="2">ER-3 / ATCC MYA-2586</strain>
    </source>
</reference>
<organism evidence="1 2">
    <name type="scientific">Ajellomyces dermatitidis (strain ER-3 / ATCC MYA-2586)</name>
    <name type="common">Blastomyces dermatitidis</name>
    <dbReference type="NCBI Taxonomy" id="559297"/>
    <lineage>
        <taxon>Eukaryota</taxon>
        <taxon>Fungi</taxon>
        <taxon>Dikarya</taxon>
        <taxon>Ascomycota</taxon>
        <taxon>Pezizomycotina</taxon>
        <taxon>Eurotiomycetes</taxon>
        <taxon>Eurotiomycetidae</taxon>
        <taxon>Onygenales</taxon>
        <taxon>Ajellomycetaceae</taxon>
        <taxon>Blastomyces</taxon>
    </lineage>
</organism>